<dbReference type="Proteomes" id="UP000783588">
    <property type="component" value="Unassembled WGS sequence"/>
</dbReference>
<evidence type="ECO:0000256" key="2">
    <source>
        <dbReference type="ARBA" id="ARBA00023125"/>
    </source>
</evidence>
<feature type="domain" description="HTH araC/xylS-type" evidence="4">
    <location>
        <begin position="180"/>
        <end position="278"/>
    </location>
</feature>
<keyword evidence="6" id="KW-1185">Reference proteome</keyword>
<dbReference type="SMART" id="SM00342">
    <property type="entry name" value="HTH_ARAC"/>
    <property type="match status" value="1"/>
</dbReference>
<dbReference type="InterPro" id="IPR018062">
    <property type="entry name" value="HTH_AraC-typ_CS"/>
</dbReference>
<dbReference type="CDD" id="cd02208">
    <property type="entry name" value="cupin_RmlC-like"/>
    <property type="match status" value="1"/>
</dbReference>
<name>A0ABS6ES71_9FIRM</name>
<comment type="caution">
    <text evidence="5">The sequence shown here is derived from an EMBL/GenBank/DDBJ whole genome shotgun (WGS) entry which is preliminary data.</text>
</comment>
<sequence length="288" mass="32027">MLEYITQGIGRGGFEEGRLPVLLHIECVQLHETRQAEHFHADHAELILIQKGSCQVRVAGGQEAVQAGDFVLCSAGEPHACWTQDGEQATVISCGFTRLLCRGREENCFLEQRERPIVHAGEGSQALEQILLSLMQAAQDAHEQSQEICSYLSAAAILLALRLQRAAEEQIEQARYSLGIRTQLYLDRHYTEPLTLDGIAQAMGVSKYHLDRVFLAGAGCTPVQYITRRRIARAQALLASTDQSIQRIALQCGYSSYTYFTSVFRKHVGRSPGDYRKIIRGIAGTHKT</sequence>
<evidence type="ECO:0000256" key="1">
    <source>
        <dbReference type="ARBA" id="ARBA00023015"/>
    </source>
</evidence>
<dbReference type="PANTHER" id="PTHR43280:SF28">
    <property type="entry name" value="HTH-TYPE TRANSCRIPTIONAL ACTIVATOR RHAS"/>
    <property type="match status" value="1"/>
</dbReference>
<organism evidence="5 6">
    <name type="scientific">Butyricicoccus intestinisimiae</name>
    <dbReference type="NCBI Taxonomy" id="2841509"/>
    <lineage>
        <taxon>Bacteria</taxon>
        <taxon>Bacillati</taxon>
        <taxon>Bacillota</taxon>
        <taxon>Clostridia</taxon>
        <taxon>Eubacteriales</taxon>
        <taxon>Butyricicoccaceae</taxon>
        <taxon>Butyricicoccus</taxon>
    </lineage>
</organism>
<dbReference type="PROSITE" id="PS01124">
    <property type="entry name" value="HTH_ARAC_FAMILY_2"/>
    <property type="match status" value="1"/>
</dbReference>
<dbReference type="PROSITE" id="PS00041">
    <property type="entry name" value="HTH_ARAC_FAMILY_1"/>
    <property type="match status" value="1"/>
</dbReference>
<evidence type="ECO:0000313" key="5">
    <source>
        <dbReference type="EMBL" id="MBU5490545.1"/>
    </source>
</evidence>
<dbReference type="InterPro" id="IPR013096">
    <property type="entry name" value="Cupin_2"/>
</dbReference>
<dbReference type="RefSeq" id="WP_216470194.1">
    <property type="nucleotide sequence ID" value="NZ_JAHLQI010000003.1"/>
</dbReference>
<dbReference type="Pfam" id="PF12833">
    <property type="entry name" value="HTH_18"/>
    <property type="match status" value="1"/>
</dbReference>
<evidence type="ECO:0000313" key="6">
    <source>
        <dbReference type="Proteomes" id="UP000783588"/>
    </source>
</evidence>
<proteinExistence type="predicted"/>
<gene>
    <name evidence="5" type="ORF">KQI75_07910</name>
</gene>
<keyword evidence="1" id="KW-0805">Transcription regulation</keyword>
<protein>
    <submittedName>
        <fullName evidence="5">Helix-turn-helix domain-containing protein</fullName>
    </submittedName>
</protein>
<reference evidence="5 6" key="1">
    <citation type="submission" date="2021-06" db="EMBL/GenBank/DDBJ databases">
        <authorList>
            <person name="Sun Q."/>
            <person name="Li D."/>
        </authorList>
    </citation>
    <scope>NUCLEOTIDE SEQUENCE [LARGE SCALE GENOMIC DNA]</scope>
    <source>
        <strain evidence="5 6">MSJd-7</strain>
    </source>
</reference>
<dbReference type="PANTHER" id="PTHR43280">
    <property type="entry name" value="ARAC-FAMILY TRANSCRIPTIONAL REGULATOR"/>
    <property type="match status" value="1"/>
</dbReference>
<evidence type="ECO:0000256" key="3">
    <source>
        <dbReference type="ARBA" id="ARBA00023163"/>
    </source>
</evidence>
<dbReference type="EMBL" id="JAHLQI010000003">
    <property type="protein sequence ID" value="MBU5490545.1"/>
    <property type="molecule type" value="Genomic_DNA"/>
</dbReference>
<dbReference type="Pfam" id="PF07883">
    <property type="entry name" value="Cupin_2"/>
    <property type="match status" value="1"/>
</dbReference>
<accession>A0ABS6ES71</accession>
<dbReference type="InterPro" id="IPR018060">
    <property type="entry name" value="HTH_AraC"/>
</dbReference>
<evidence type="ECO:0000259" key="4">
    <source>
        <dbReference type="PROSITE" id="PS01124"/>
    </source>
</evidence>
<keyword evidence="3" id="KW-0804">Transcription</keyword>
<keyword evidence="2" id="KW-0238">DNA-binding</keyword>